<feature type="chain" id="PRO_5022934947" description="Lipocalin-like domain-containing protein" evidence="1">
    <location>
        <begin position="20"/>
        <end position="129"/>
    </location>
</feature>
<accession>A0A5B7SX92</accession>
<dbReference type="KEGG" id="asag:FGM00_15010"/>
<evidence type="ECO:0000313" key="3">
    <source>
        <dbReference type="Proteomes" id="UP000310017"/>
    </source>
</evidence>
<reference evidence="2 3" key="1">
    <citation type="submission" date="2019-05" db="EMBL/GenBank/DDBJ databases">
        <title>Genome sequencing of F202Z8.</title>
        <authorList>
            <person name="Kwon Y.M."/>
        </authorList>
    </citation>
    <scope>NUCLEOTIDE SEQUENCE [LARGE SCALE GENOMIC DNA]</scope>
    <source>
        <strain evidence="2 3">F202Z8</strain>
    </source>
</reference>
<dbReference type="RefSeq" id="WP_138853693.1">
    <property type="nucleotide sequence ID" value="NZ_CP040710.1"/>
</dbReference>
<dbReference type="Proteomes" id="UP000310017">
    <property type="component" value="Chromosome"/>
</dbReference>
<feature type="signal peptide" evidence="1">
    <location>
        <begin position="1"/>
        <end position="19"/>
    </location>
</feature>
<organism evidence="2 3">
    <name type="scientific">Aggregatimonas sangjinii</name>
    <dbReference type="NCBI Taxonomy" id="2583587"/>
    <lineage>
        <taxon>Bacteria</taxon>
        <taxon>Pseudomonadati</taxon>
        <taxon>Bacteroidota</taxon>
        <taxon>Flavobacteriia</taxon>
        <taxon>Flavobacteriales</taxon>
        <taxon>Flavobacteriaceae</taxon>
        <taxon>Aggregatimonas</taxon>
    </lineage>
</organism>
<dbReference type="PROSITE" id="PS51257">
    <property type="entry name" value="PROKAR_LIPOPROTEIN"/>
    <property type="match status" value="1"/>
</dbReference>
<evidence type="ECO:0000256" key="1">
    <source>
        <dbReference type="SAM" id="SignalP"/>
    </source>
</evidence>
<proteinExistence type="predicted"/>
<keyword evidence="1" id="KW-0732">Signal</keyword>
<protein>
    <recommendedName>
        <fullName evidence="4">Lipocalin-like domain-containing protein</fullName>
    </recommendedName>
</protein>
<dbReference type="EMBL" id="CP040710">
    <property type="protein sequence ID" value="QCX01354.1"/>
    <property type="molecule type" value="Genomic_DNA"/>
</dbReference>
<dbReference type="AlphaFoldDB" id="A0A5B7SX92"/>
<evidence type="ECO:0008006" key="4">
    <source>
        <dbReference type="Google" id="ProtNLM"/>
    </source>
</evidence>
<keyword evidence="3" id="KW-1185">Reference proteome</keyword>
<evidence type="ECO:0000313" key="2">
    <source>
        <dbReference type="EMBL" id="QCX01354.1"/>
    </source>
</evidence>
<gene>
    <name evidence="2" type="ORF">FGM00_15010</name>
</gene>
<dbReference type="OrthoDB" id="1448913at2"/>
<sequence length="129" mass="14705">MRKITTILLLAILAVSCSADNPEEGVVNVDLEGNWVLENVSCFCFFEPDTDFSTHRISFEGSKLTVSSTDDNFFLMEDGKYNYTVAGNLITFPDGVQYRYQVDNQQLQLNFVDNPELADDEVTFTYYKK</sequence>
<name>A0A5B7SX92_9FLAO</name>